<dbReference type="SMART" id="SM00028">
    <property type="entry name" value="TPR"/>
    <property type="match status" value="8"/>
</dbReference>
<proteinExistence type="predicted"/>
<name>A0A814HAD3_9BILA</name>
<evidence type="ECO:0000313" key="6">
    <source>
        <dbReference type="EMBL" id="CAF3680660.1"/>
    </source>
</evidence>
<dbReference type="InterPro" id="IPR050498">
    <property type="entry name" value="Ycf3"/>
</dbReference>
<feature type="compositionally biased region" description="Polar residues" evidence="4">
    <location>
        <begin position="1"/>
        <end position="33"/>
    </location>
</feature>
<evidence type="ECO:0000313" key="5">
    <source>
        <dbReference type="EMBL" id="CAF1007113.1"/>
    </source>
</evidence>
<evidence type="ECO:0000313" key="7">
    <source>
        <dbReference type="Proteomes" id="UP000663882"/>
    </source>
</evidence>
<dbReference type="EMBL" id="CAJNOO010000671">
    <property type="protein sequence ID" value="CAF1007113.1"/>
    <property type="molecule type" value="Genomic_DNA"/>
</dbReference>
<dbReference type="InterPro" id="IPR019734">
    <property type="entry name" value="TPR_rpt"/>
</dbReference>
<dbReference type="InterPro" id="IPR011990">
    <property type="entry name" value="TPR-like_helical_dom_sf"/>
</dbReference>
<dbReference type="Proteomes" id="UP000663823">
    <property type="component" value="Unassembled WGS sequence"/>
</dbReference>
<feature type="repeat" description="TPR" evidence="3">
    <location>
        <begin position="301"/>
        <end position="334"/>
    </location>
</feature>
<protein>
    <submittedName>
        <fullName evidence="5">Uncharacterized protein</fullName>
    </submittedName>
</protein>
<evidence type="ECO:0000256" key="4">
    <source>
        <dbReference type="SAM" id="MobiDB-lite"/>
    </source>
</evidence>
<organism evidence="5 7">
    <name type="scientific">Rotaria sordida</name>
    <dbReference type="NCBI Taxonomy" id="392033"/>
    <lineage>
        <taxon>Eukaryota</taxon>
        <taxon>Metazoa</taxon>
        <taxon>Spiralia</taxon>
        <taxon>Gnathifera</taxon>
        <taxon>Rotifera</taxon>
        <taxon>Eurotatoria</taxon>
        <taxon>Bdelloidea</taxon>
        <taxon>Philodinida</taxon>
        <taxon>Philodinidae</taxon>
        <taxon>Rotaria</taxon>
    </lineage>
</organism>
<feature type="repeat" description="TPR" evidence="3">
    <location>
        <begin position="230"/>
        <end position="263"/>
    </location>
</feature>
<evidence type="ECO:0000256" key="3">
    <source>
        <dbReference type="PROSITE-ProRule" id="PRU00339"/>
    </source>
</evidence>
<dbReference type="PROSITE" id="PS50005">
    <property type="entry name" value="TPR"/>
    <property type="match status" value="2"/>
</dbReference>
<gene>
    <name evidence="6" type="ORF">OTI717_LOCUS11197</name>
    <name evidence="5" type="ORF">RFH988_LOCUS14475</name>
</gene>
<reference evidence="5" key="1">
    <citation type="submission" date="2021-02" db="EMBL/GenBank/DDBJ databases">
        <authorList>
            <person name="Nowell W R."/>
        </authorList>
    </citation>
    <scope>NUCLEOTIDE SEQUENCE</scope>
</reference>
<dbReference type="PANTHER" id="PTHR44858:SF1">
    <property type="entry name" value="UDP-N-ACETYLGLUCOSAMINE--PEPTIDE N-ACETYLGLUCOSAMINYLTRANSFERASE SPINDLY-RELATED"/>
    <property type="match status" value="1"/>
</dbReference>
<accession>A0A814HAD3</accession>
<evidence type="ECO:0000256" key="1">
    <source>
        <dbReference type="ARBA" id="ARBA00022737"/>
    </source>
</evidence>
<evidence type="ECO:0000256" key="2">
    <source>
        <dbReference type="ARBA" id="ARBA00022803"/>
    </source>
</evidence>
<comment type="caution">
    <text evidence="5">The sequence shown here is derived from an EMBL/GenBank/DDBJ whole genome shotgun (WGS) entry which is preliminary data.</text>
</comment>
<keyword evidence="2 3" id="KW-0802">TPR repeat</keyword>
<dbReference type="OrthoDB" id="1926212at2759"/>
<dbReference type="EMBL" id="CAJOAX010001054">
    <property type="protein sequence ID" value="CAF3680660.1"/>
    <property type="molecule type" value="Genomic_DNA"/>
</dbReference>
<dbReference type="Pfam" id="PF13181">
    <property type="entry name" value="TPR_8"/>
    <property type="match status" value="2"/>
</dbReference>
<feature type="region of interest" description="Disordered" evidence="4">
    <location>
        <begin position="1"/>
        <end position="37"/>
    </location>
</feature>
<sequence length="850" mass="97107">MAIRHTASNRSLNGASLPNRKSASTAANTSIHSSGVDDEKAIPLNSFKQEKLAAGIRAADKYNYREAIKQFALIKPDTTTSLYLAGCSRLELQHYAQSQEAVVDFTKCLELLSEDEQPPFALELWYKRALAYHNIGKYDEAIADYTEYINRCKSLREPYHKGLIARGLTYQVMYDLDIALKDINEANTLTYNKNPYYLCCRASVYTSKNEIDKAVADLERASNVGCYHDVEGLFQRGIVLAELNRHNAALEDLQKALTLSSKPSQQADICFRCGLSEYVLNNKEQAFQWLSRATSLHPYHAQAYYHFGIIQTEKEQYKDALKTLNRAHDLSPQQSDILFQRAIINEHLGKLNDAANDRKHGIKLNMTDFAIITMLANRIKTLRKEIKHTDSSSPRSYLELAIAYDGLLTRKKNLTTKLEFYREAIFAYGTTIETDTKYLYPQARALLALCYQKMNDLVVAHEVHFEFYNVLSKYKGAVYHWKTYLLDVKDKMESGKIEPHLDQNAISQLIHMETNRRKQNIDEETLQNDIEDHYKNQLIFYEQLRIDLSNILAAIAVLNLDRDNIINNVEDTSYKVSKIVQLLSEDKTSISDIESMLNSDDNVNTKVLRKTDYNIIKMKLKSIGNVGNMTDQLDVAQLVARHLCTRYRSQLLCLKHNNDNIVNNEPTVNQPSGSSWLCCSSGSRVFSPKEPISSSYENDTFKKIVTFAIAFTIKTLNSETVKVSSNEKSSRRDALATTLVLIICRAHLDTDTSLFSSFRLKNVFLPIDSTVLSKILKDSQQTIPDENTLPIEWNLYDLFRAPGIYYHSDGDIGKIRYYGSDSSMMPDIYGYRLGTREEVHVFKKLHQENK</sequence>
<dbReference type="PANTHER" id="PTHR44858">
    <property type="entry name" value="TETRATRICOPEPTIDE REPEAT PROTEIN 6"/>
    <property type="match status" value="1"/>
</dbReference>
<dbReference type="Proteomes" id="UP000663882">
    <property type="component" value="Unassembled WGS sequence"/>
</dbReference>
<keyword evidence="1" id="KW-0677">Repeat</keyword>
<dbReference type="SUPFAM" id="SSF48452">
    <property type="entry name" value="TPR-like"/>
    <property type="match status" value="2"/>
</dbReference>
<dbReference type="Gene3D" id="1.25.40.10">
    <property type="entry name" value="Tetratricopeptide repeat domain"/>
    <property type="match status" value="3"/>
</dbReference>
<dbReference type="AlphaFoldDB" id="A0A814HAD3"/>